<proteinExistence type="predicted"/>
<dbReference type="EMBL" id="FMDN01000024">
    <property type="protein sequence ID" value="SCG66951.1"/>
    <property type="molecule type" value="Genomic_DNA"/>
</dbReference>
<dbReference type="AlphaFoldDB" id="A0A1C5J9M2"/>
<dbReference type="PANTHER" id="PTHR30250">
    <property type="entry name" value="PST FAMILY PREDICTED COLANIC ACID TRANSPORTER"/>
    <property type="match status" value="1"/>
</dbReference>
<evidence type="ECO:0000256" key="3">
    <source>
        <dbReference type="ARBA" id="ARBA00022692"/>
    </source>
</evidence>
<sequence>MGPTVTVGTGSSAVAIARTEWPVALSAAVTLTCLALLPKTFGQGDVPWHVGIAIPVFAPSTWMIALVVASVVLLATTRGRLRWMPVVVSGIVALALCIGIGIVIRGGASTREWVGAVQYLSAPVAYAVGSLLAKHRSAAPVLRLTSAGVIAAQFGCAALQWLGVPLNPMGTAEAALFLGDRTNGTLNHPVNLAKAIVLVLALYYLSTGPDSRLGLGRIQLPAIVGRYGIPAAALATTALTGSRTGLLAVLMLIVTGELMLRRRVAAGVPTGGGGRQTVLGFVLLGIGVVAAVPVFILRMIADPAGGARAQIVSSALEFLVSRPWWGIGPNNYVEVVGRMDPIVANGVPVHNGVLLAAVELGIPGAVILLTPASALAVLCVWKGVFRPTLVPAFCLTFTVAYFGIVATTYGVMAESMLPLWFLVLGVATVWLVEDQQHQDQRRGDRGGDAPTREGHGSAGQEDGALEGGRESRPGPADPGNPVRARSSRRPNVRGVVGGASALAASRIAGSGLQAVAMVLLARYVDPEGFGAFGGYFGAVAFLAVVADAGVSTALLRWRALGHDTAVSAGLRLNVLTTIGGLVVAAAIGLGLTADTMAPWIAVLLAAGWMVDKNVETMLSLAIADGRMGHAVVSILGRKAVQVAIFVTAVALGGEPFASLAYGLVVASVLGQVHVRLAVRISGVAAAADVWRAVLESRAYLVSNVSAQARVLDATVVSLVAPGAGAGLYAAASRIFSPFVSIPSALSTVLVPHTATARAGEARRLFWRMNLAVALVVGAISAAGMAAAPWVAELLFGEIYSKAGAVIAVMLAGVPSFCASSPCGAVLQGVGRGALVAKIGVVSAAALLVTVAGGAALFGAVGAAAAVSLTYLLKHASLLVVGDAVLRSDQAMPVVPHTAEHSTSAA</sequence>
<accession>A0A1C5J9M2</accession>
<dbReference type="Pfam" id="PF01943">
    <property type="entry name" value="Polysacc_synt"/>
    <property type="match status" value="1"/>
</dbReference>
<feature type="transmembrane region" description="Helical" evidence="7">
    <location>
        <begin position="86"/>
        <end position="107"/>
    </location>
</feature>
<name>A0A1C5J9M2_9ACTN</name>
<keyword evidence="2" id="KW-1003">Cell membrane</keyword>
<feature type="transmembrane region" description="Helical" evidence="7">
    <location>
        <begin position="770"/>
        <end position="791"/>
    </location>
</feature>
<dbReference type="Pfam" id="PF04932">
    <property type="entry name" value="Wzy_C"/>
    <property type="match status" value="1"/>
</dbReference>
<keyword evidence="3 7" id="KW-0812">Transmembrane</keyword>
<feature type="transmembrane region" description="Helical" evidence="7">
    <location>
        <begin position="532"/>
        <end position="557"/>
    </location>
</feature>
<evidence type="ECO:0000256" key="7">
    <source>
        <dbReference type="SAM" id="Phobius"/>
    </source>
</evidence>
<evidence type="ECO:0000256" key="5">
    <source>
        <dbReference type="ARBA" id="ARBA00023136"/>
    </source>
</evidence>
<evidence type="ECO:0000313" key="10">
    <source>
        <dbReference type="Proteomes" id="UP000199408"/>
    </source>
</evidence>
<evidence type="ECO:0000256" key="4">
    <source>
        <dbReference type="ARBA" id="ARBA00022989"/>
    </source>
</evidence>
<feature type="transmembrane region" description="Helical" evidence="7">
    <location>
        <begin position="21"/>
        <end position="38"/>
    </location>
</feature>
<dbReference type="PANTHER" id="PTHR30250:SF11">
    <property type="entry name" value="O-ANTIGEN TRANSPORTER-RELATED"/>
    <property type="match status" value="1"/>
</dbReference>
<feature type="compositionally biased region" description="Basic and acidic residues" evidence="6">
    <location>
        <begin position="437"/>
        <end position="455"/>
    </location>
</feature>
<evidence type="ECO:0000259" key="8">
    <source>
        <dbReference type="Pfam" id="PF04932"/>
    </source>
</evidence>
<feature type="transmembrane region" description="Helical" evidence="7">
    <location>
        <begin position="388"/>
        <end position="409"/>
    </location>
</feature>
<keyword evidence="10" id="KW-1185">Reference proteome</keyword>
<feature type="transmembrane region" description="Helical" evidence="7">
    <location>
        <begin position="803"/>
        <end position="826"/>
    </location>
</feature>
<feature type="transmembrane region" description="Helical" evidence="7">
    <location>
        <begin position="360"/>
        <end position="381"/>
    </location>
</feature>
<organism evidence="9 10">
    <name type="scientific">Micromonospora halophytica</name>
    <dbReference type="NCBI Taxonomy" id="47864"/>
    <lineage>
        <taxon>Bacteria</taxon>
        <taxon>Bacillati</taxon>
        <taxon>Actinomycetota</taxon>
        <taxon>Actinomycetes</taxon>
        <taxon>Micromonosporales</taxon>
        <taxon>Micromonosporaceae</taxon>
        <taxon>Micromonospora</taxon>
    </lineage>
</organism>
<evidence type="ECO:0000256" key="2">
    <source>
        <dbReference type="ARBA" id="ARBA00022475"/>
    </source>
</evidence>
<feature type="transmembrane region" description="Helical" evidence="7">
    <location>
        <begin position="281"/>
        <end position="301"/>
    </location>
</feature>
<dbReference type="GO" id="GO:0005886">
    <property type="term" value="C:plasma membrane"/>
    <property type="evidence" value="ECO:0007669"/>
    <property type="project" value="UniProtKB-SubCell"/>
</dbReference>
<feature type="transmembrane region" description="Helical" evidence="7">
    <location>
        <begin position="50"/>
        <end position="74"/>
    </location>
</feature>
<keyword evidence="5 7" id="KW-0472">Membrane</keyword>
<reference evidence="10" key="1">
    <citation type="submission" date="2016-06" db="EMBL/GenBank/DDBJ databases">
        <authorList>
            <person name="Varghese N."/>
        </authorList>
    </citation>
    <scope>NUCLEOTIDE SEQUENCE [LARGE SCALE GENOMIC DNA]</scope>
    <source>
        <strain evidence="10">DSM 43171</strain>
    </source>
</reference>
<protein>
    <submittedName>
        <fullName evidence="9">Membrane protein involved in the export of O-antigen and teichoic acid</fullName>
    </submittedName>
</protein>
<gene>
    <name evidence="9" type="ORF">GA0070560_12445</name>
</gene>
<comment type="subcellular location">
    <subcellularLocation>
        <location evidence="1">Cell membrane</location>
        <topology evidence="1">Multi-pass membrane protein</topology>
    </subcellularLocation>
</comment>
<feature type="domain" description="O-antigen ligase-related" evidence="8">
    <location>
        <begin position="233"/>
        <end position="369"/>
    </location>
</feature>
<evidence type="ECO:0000256" key="1">
    <source>
        <dbReference type="ARBA" id="ARBA00004651"/>
    </source>
</evidence>
<dbReference type="InterPro" id="IPR002797">
    <property type="entry name" value="Polysacc_synth"/>
</dbReference>
<dbReference type="InterPro" id="IPR007016">
    <property type="entry name" value="O-antigen_ligase-rel_domated"/>
</dbReference>
<dbReference type="Proteomes" id="UP000199408">
    <property type="component" value="Unassembled WGS sequence"/>
</dbReference>
<feature type="region of interest" description="Disordered" evidence="6">
    <location>
        <begin position="437"/>
        <end position="491"/>
    </location>
</feature>
<feature type="transmembrane region" description="Helical" evidence="7">
    <location>
        <begin position="415"/>
        <end position="432"/>
    </location>
</feature>
<feature type="transmembrane region" description="Helical" evidence="7">
    <location>
        <begin position="569"/>
        <end position="590"/>
    </location>
</feature>
<feature type="transmembrane region" description="Helical" evidence="7">
    <location>
        <begin position="113"/>
        <end position="132"/>
    </location>
</feature>
<feature type="transmembrane region" description="Helical" evidence="7">
    <location>
        <begin position="495"/>
        <end position="520"/>
    </location>
</feature>
<dbReference type="STRING" id="47864.GA0070560_12445"/>
<dbReference type="InterPro" id="IPR050833">
    <property type="entry name" value="Poly_Biosynth_Transport"/>
</dbReference>
<evidence type="ECO:0000313" key="9">
    <source>
        <dbReference type="EMBL" id="SCG66951.1"/>
    </source>
</evidence>
<keyword evidence="4 7" id="KW-1133">Transmembrane helix</keyword>
<feature type="transmembrane region" description="Helical" evidence="7">
    <location>
        <begin position="838"/>
        <end position="871"/>
    </location>
</feature>
<feature type="transmembrane region" description="Helical" evidence="7">
    <location>
        <begin position="144"/>
        <end position="166"/>
    </location>
</feature>
<evidence type="ECO:0000256" key="6">
    <source>
        <dbReference type="SAM" id="MobiDB-lite"/>
    </source>
</evidence>